<keyword evidence="2" id="KW-1185">Reference proteome</keyword>
<dbReference type="Proteomes" id="UP000616151">
    <property type="component" value="Unassembled WGS sequence"/>
</dbReference>
<gene>
    <name evidence="1" type="ORF">JHL16_12970</name>
</gene>
<protein>
    <submittedName>
        <fullName evidence="1">Cytosine permease</fullName>
    </submittedName>
</protein>
<comment type="caution">
    <text evidence="1">The sequence shown here is derived from an EMBL/GenBank/DDBJ whole genome shotgun (WGS) entry which is preliminary data.</text>
</comment>
<evidence type="ECO:0000313" key="2">
    <source>
        <dbReference type="Proteomes" id="UP000616151"/>
    </source>
</evidence>
<name>A0ACC5R3L3_9HYPH</name>
<organism evidence="1 2">
    <name type="scientific">Taklimakanibacter albus</name>
    <dbReference type="NCBI Taxonomy" id="2800327"/>
    <lineage>
        <taxon>Bacteria</taxon>
        <taxon>Pseudomonadati</taxon>
        <taxon>Pseudomonadota</taxon>
        <taxon>Alphaproteobacteria</taxon>
        <taxon>Hyphomicrobiales</taxon>
        <taxon>Aestuariivirgaceae</taxon>
        <taxon>Taklimakanibacter</taxon>
    </lineage>
</organism>
<dbReference type="EMBL" id="JAENHL010000007">
    <property type="protein sequence ID" value="MBK1867260.1"/>
    <property type="molecule type" value="Genomic_DNA"/>
</dbReference>
<accession>A0ACC5R3L3</accession>
<proteinExistence type="predicted"/>
<evidence type="ECO:0000313" key="1">
    <source>
        <dbReference type="EMBL" id="MBK1867260.1"/>
    </source>
</evidence>
<sequence>MSDNQESYRTASLTQLEAEADHILGEEYEHSPVPAQARRSLFSVTMVWIGFPMIITGAMTGSILVLGMGFADALKAMIIGNLIMFCYVGLLGLLGTQKGMNFALLASIVFGRKGYMLASGLLSTLLLGWYAVQTGITGALISSTYDLNYVAMTVIAGLLYVGITFVGVRGLHWIGVVSVPLFVILGLWVAADAASTTSWSAIMAYPGNNGVATMSMGVGLTVVLALFIDAGTVTADFNRWAADRKSSLISTFSAFPFANLVAMLVGGVMTAALAVPNANPFGVDNMFGYMNGKQMAWLSLLAFIFLYCNLGSVCAHCLYNAATGWSRILGSNMRLMAIVLGAIGILVAAGNIWAFFIEWLSLLGILVPPIGAIILIDQYVTRKNSVTTVDWRAPAFIAWAAGSAVALLVEFKAPHWSTAISAFVVAAIAYFILSKVMREA</sequence>
<reference evidence="1" key="1">
    <citation type="submission" date="2021-01" db="EMBL/GenBank/DDBJ databases">
        <authorList>
            <person name="Sun Q."/>
        </authorList>
    </citation>
    <scope>NUCLEOTIDE SEQUENCE</scope>
    <source>
        <strain evidence="1">YIM B02566</strain>
    </source>
</reference>